<gene>
    <name evidence="1" type="ORF">GCM10011400_54240</name>
</gene>
<sequence>MPIYYAVVEGDPLDSGGGGCVVTGKDNCTITDDNGRSRRVAYIGHEAWCDKCKSAGKIVPGVFPVSVRRPHSGELGQDMALGGDHVLCKCTPHPRVISVYGQCCRLIDQGSVGFTGVARSEENGSAFTGHYDEQVVLKDMHGQPLAETYYSIRLPSGELKHGVTDSQGRTARYQTDHARNISIHLGHLRGAQ</sequence>
<evidence type="ECO:0000313" key="2">
    <source>
        <dbReference type="Proteomes" id="UP000602004"/>
    </source>
</evidence>
<accession>A0ABQ1N905</accession>
<keyword evidence="2" id="KW-1185">Reference proteome</keyword>
<protein>
    <recommendedName>
        <fullName evidence="3">PAAR domain-containing protein</fullName>
    </recommendedName>
</protein>
<evidence type="ECO:0008006" key="3">
    <source>
        <dbReference type="Google" id="ProtNLM"/>
    </source>
</evidence>
<comment type="caution">
    <text evidence="1">The sequence shown here is derived from an EMBL/GenBank/DDBJ whole genome shotgun (WGS) entry which is preliminary data.</text>
</comment>
<name>A0ABQ1N905_9BURK</name>
<dbReference type="Proteomes" id="UP000602004">
    <property type="component" value="Unassembled WGS sequence"/>
</dbReference>
<dbReference type="EMBL" id="BMHL01000011">
    <property type="protein sequence ID" value="GGC59583.1"/>
    <property type="molecule type" value="Genomic_DNA"/>
</dbReference>
<organism evidence="1 2">
    <name type="scientific">Paraburkholderia caffeinilytica</name>
    <dbReference type="NCBI Taxonomy" id="1761016"/>
    <lineage>
        <taxon>Bacteria</taxon>
        <taxon>Pseudomonadati</taxon>
        <taxon>Pseudomonadota</taxon>
        <taxon>Betaproteobacteria</taxon>
        <taxon>Burkholderiales</taxon>
        <taxon>Burkholderiaceae</taxon>
        <taxon>Paraburkholderia</taxon>
    </lineage>
</organism>
<proteinExistence type="predicted"/>
<dbReference type="CDD" id="cd14744">
    <property type="entry name" value="PAAR_CT_2"/>
    <property type="match status" value="1"/>
</dbReference>
<reference evidence="2" key="1">
    <citation type="journal article" date="2019" name="Int. J. Syst. Evol. Microbiol.">
        <title>The Global Catalogue of Microorganisms (GCM) 10K type strain sequencing project: providing services to taxonomists for standard genome sequencing and annotation.</title>
        <authorList>
            <consortium name="The Broad Institute Genomics Platform"/>
            <consortium name="The Broad Institute Genome Sequencing Center for Infectious Disease"/>
            <person name="Wu L."/>
            <person name="Ma J."/>
        </authorList>
    </citation>
    <scope>NUCLEOTIDE SEQUENCE [LARGE SCALE GENOMIC DNA]</scope>
    <source>
        <strain evidence="2">CGMCC 1.15103</strain>
    </source>
</reference>
<dbReference type="RefSeq" id="WP_115781967.1">
    <property type="nucleotide sequence ID" value="NZ_BMHL01000011.1"/>
</dbReference>
<evidence type="ECO:0000313" key="1">
    <source>
        <dbReference type="EMBL" id="GGC59583.1"/>
    </source>
</evidence>